<evidence type="ECO:0000259" key="11">
    <source>
        <dbReference type="PROSITE" id="PS50113"/>
    </source>
</evidence>
<feature type="domain" description="Histidine kinase" evidence="8">
    <location>
        <begin position="372"/>
        <end position="597"/>
    </location>
</feature>
<feature type="region of interest" description="Disordered" evidence="7">
    <location>
        <begin position="91"/>
        <end position="111"/>
    </location>
</feature>
<evidence type="ECO:0000313" key="12">
    <source>
        <dbReference type="EMBL" id="APW38384.1"/>
    </source>
</evidence>
<dbReference type="Gene3D" id="3.30.450.20">
    <property type="entry name" value="PAS domain"/>
    <property type="match status" value="1"/>
</dbReference>
<dbReference type="InterPro" id="IPR029016">
    <property type="entry name" value="GAF-like_dom_sf"/>
</dbReference>
<dbReference type="SUPFAM" id="SSF47384">
    <property type="entry name" value="Homodimeric domain of signal transducing histidine kinase"/>
    <property type="match status" value="1"/>
</dbReference>
<dbReference type="SUPFAM" id="SSF55781">
    <property type="entry name" value="GAF domain-like"/>
    <property type="match status" value="1"/>
</dbReference>
<feature type="domain" description="Response regulatory" evidence="9">
    <location>
        <begin position="619"/>
        <end position="735"/>
    </location>
</feature>
<feature type="domain" description="PAC" evidence="11">
    <location>
        <begin position="110"/>
        <end position="164"/>
    </location>
</feature>
<evidence type="ECO:0000256" key="1">
    <source>
        <dbReference type="ARBA" id="ARBA00000085"/>
    </source>
</evidence>
<dbReference type="Gene3D" id="3.40.50.2300">
    <property type="match status" value="1"/>
</dbReference>
<dbReference type="InterPro" id="IPR036890">
    <property type="entry name" value="HATPase_C_sf"/>
</dbReference>
<dbReference type="SUPFAM" id="SSF52172">
    <property type="entry name" value="CheY-like"/>
    <property type="match status" value="1"/>
</dbReference>
<accession>A0A1P8JX95</accession>
<dbReference type="Pfam" id="PF01590">
    <property type="entry name" value="GAF"/>
    <property type="match status" value="1"/>
</dbReference>
<feature type="compositionally biased region" description="Basic and acidic residues" evidence="7">
    <location>
        <begin position="99"/>
        <end position="108"/>
    </location>
</feature>
<dbReference type="Gene3D" id="3.30.450.40">
    <property type="match status" value="1"/>
</dbReference>
<dbReference type="Gene3D" id="3.30.565.10">
    <property type="entry name" value="Histidine kinase-like ATPase, C-terminal domain"/>
    <property type="match status" value="1"/>
</dbReference>
<dbReference type="SMART" id="SM00388">
    <property type="entry name" value="HisKA"/>
    <property type="match status" value="1"/>
</dbReference>
<dbReference type="STRING" id="1842727.RD110_15265"/>
<evidence type="ECO:0000313" key="13">
    <source>
        <dbReference type="Proteomes" id="UP000186609"/>
    </source>
</evidence>
<dbReference type="AlphaFoldDB" id="A0A1P8JX95"/>
<protein>
    <recommendedName>
        <fullName evidence="2">histidine kinase</fullName>
        <ecNumber evidence="2">2.7.13.3</ecNumber>
    </recommendedName>
</protein>
<dbReference type="PROSITE" id="PS50110">
    <property type="entry name" value="RESPONSE_REGULATORY"/>
    <property type="match status" value="1"/>
</dbReference>
<dbReference type="InterPro" id="IPR001789">
    <property type="entry name" value="Sig_transdc_resp-reg_receiver"/>
</dbReference>
<keyword evidence="4" id="KW-0808">Transferase</keyword>
<dbReference type="InterPro" id="IPR005467">
    <property type="entry name" value="His_kinase_dom"/>
</dbReference>
<dbReference type="CDD" id="cd16919">
    <property type="entry name" value="HATPase_CckA-like"/>
    <property type="match status" value="1"/>
</dbReference>
<reference evidence="12 13" key="1">
    <citation type="submission" date="2017-01" db="EMBL/GenBank/DDBJ databases">
        <authorList>
            <person name="Mah S.A."/>
            <person name="Swanson W.J."/>
            <person name="Moy G.W."/>
            <person name="Vacquier V.D."/>
        </authorList>
    </citation>
    <scope>NUCLEOTIDE SEQUENCE [LARGE SCALE GENOMIC DNA]</scope>
    <source>
        <strain evidence="12 13">DCY110</strain>
    </source>
</reference>
<evidence type="ECO:0000256" key="7">
    <source>
        <dbReference type="SAM" id="MobiDB-lite"/>
    </source>
</evidence>
<dbReference type="KEGG" id="rhy:RD110_15265"/>
<evidence type="ECO:0000256" key="5">
    <source>
        <dbReference type="ARBA" id="ARBA00022777"/>
    </source>
</evidence>
<evidence type="ECO:0000256" key="2">
    <source>
        <dbReference type="ARBA" id="ARBA00012438"/>
    </source>
</evidence>
<dbReference type="GO" id="GO:0000155">
    <property type="term" value="F:phosphorelay sensor kinase activity"/>
    <property type="evidence" value="ECO:0007669"/>
    <property type="project" value="InterPro"/>
</dbReference>
<dbReference type="SMART" id="SM00387">
    <property type="entry name" value="HATPase_c"/>
    <property type="match status" value="1"/>
</dbReference>
<dbReference type="NCBIfam" id="TIGR00229">
    <property type="entry name" value="sensory_box"/>
    <property type="match status" value="1"/>
</dbReference>
<dbReference type="EC" id="2.7.13.3" evidence="2"/>
<dbReference type="EMBL" id="CP019236">
    <property type="protein sequence ID" value="APW38384.1"/>
    <property type="molecule type" value="Genomic_DNA"/>
</dbReference>
<organism evidence="12 13">
    <name type="scientific">Rhodoferax koreensis</name>
    <dbReference type="NCBI Taxonomy" id="1842727"/>
    <lineage>
        <taxon>Bacteria</taxon>
        <taxon>Pseudomonadati</taxon>
        <taxon>Pseudomonadota</taxon>
        <taxon>Betaproteobacteria</taxon>
        <taxon>Burkholderiales</taxon>
        <taxon>Comamonadaceae</taxon>
        <taxon>Rhodoferax</taxon>
    </lineage>
</organism>
<gene>
    <name evidence="12" type="ORF">RD110_15265</name>
</gene>
<evidence type="ECO:0000256" key="6">
    <source>
        <dbReference type="PROSITE-ProRule" id="PRU00169"/>
    </source>
</evidence>
<dbReference type="Pfam" id="PF00072">
    <property type="entry name" value="Response_reg"/>
    <property type="match status" value="1"/>
</dbReference>
<dbReference type="PANTHER" id="PTHR43065:SF42">
    <property type="entry name" value="TWO-COMPONENT SENSOR PPRA"/>
    <property type="match status" value="1"/>
</dbReference>
<dbReference type="InterPro" id="IPR004358">
    <property type="entry name" value="Sig_transdc_His_kin-like_C"/>
</dbReference>
<dbReference type="InterPro" id="IPR003661">
    <property type="entry name" value="HisK_dim/P_dom"/>
</dbReference>
<dbReference type="PROSITE" id="PS50109">
    <property type="entry name" value="HIS_KIN"/>
    <property type="match status" value="1"/>
</dbReference>
<dbReference type="PROSITE" id="PS50113">
    <property type="entry name" value="PAC"/>
    <property type="match status" value="1"/>
</dbReference>
<dbReference type="SUPFAM" id="SSF55785">
    <property type="entry name" value="PYP-like sensor domain (PAS domain)"/>
    <property type="match status" value="1"/>
</dbReference>
<dbReference type="Gene3D" id="1.10.287.130">
    <property type="match status" value="1"/>
</dbReference>
<feature type="domain" description="PAS" evidence="10">
    <location>
        <begin position="37"/>
        <end position="83"/>
    </location>
</feature>
<dbReference type="InterPro" id="IPR000700">
    <property type="entry name" value="PAS-assoc_C"/>
</dbReference>
<dbReference type="CDD" id="cd00130">
    <property type="entry name" value="PAS"/>
    <property type="match status" value="1"/>
</dbReference>
<evidence type="ECO:0000259" key="9">
    <source>
        <dbReference type="PROSITE" id="PS50110"/>
    </source>
</evidence>
<dbReference type="InterPro" id="IPR003594">
    <property type="entry name" value="HATPase_dom"/>
</dbReference>
<keyword evidence="3 6" id="KW-0597">Phosphoprotein</keyword>
<dbReference type="SMART" id="SM00448">
    <property type="entry name" value="REC"/>
    <property type="match status" value="1"/>
</dbReference>
<dbReference type="PANTHER" id="PTHR43065">
    <property type="entry name" value="SENSOR HISTIDINE KINASE"/>
    <property type="match status" value="1"/>
</dbReference>
<evidence type="ECO:0000256" key="4">
    <source>
        <dbReference type="ARBA" id="ARBA00022679"/>
    </source>
</evidence>
<dbReference type="InterPro" id="IPR003018">
    <property type="entry name" value="GAF"/>
</dbReference>
<dbReference type="SUPFAM" id="SSF55874">
    <property type="entry name" value="ATPase domain of HSP90 chaperone/DNA topoisomerase II/histidine kinase"/>
    <property type="match status" value="1"/>
</dbReference>
<evidence type="ECO:0000256" key="3">
    <source>
        <dbReference type="ARBA" id="ARBA00022553"/>
    </source>
</evidence>
<dbReference type="Pfam" id="PF08448">
    <property type="entry name" value="PAS_4"/>
    <property type="match status" value="1"/>
</dbReference>
<feature type="modified residue" description="4-aspartylphosphate" evidence="6">
    <location>
        <position position="669"/>
    </location>
</feature>
<dbReference type="InterPro" id="IPR013656">
    <property type="entry name" value="PAS_4"/>
</dbReference>
<dbReference type="Pfam" id="PF00512">
    <property type="entry name" value="HisKA"/>
    <property type="match status" value="1"/>
</dbReference>
<dbReference type="SMART" id="SM00065">
    <property type="entry name" value="GAF"/>
    <property type="match status" value="1"/>
</dbReference>
<evidence type="ECO:0000259" key="8">
    <source>
        <dbReference type="PROSITE" id="PS50109"/>
    </source>
</evidence>
<dbReference type="InterPro" id="IPR036097">
    <property type="entry name" value="HisK_dim/P_sf"/>
</dbReference>
<dbReference type="PROSITE" id="PS50112">
    <property type="entry name" value="PAS"/>
    <property type="match status" value="1"/>
</dbReference>
<name>A0A1P8JX95_9BURK</name>
<dbReference type="PRINTS" id="PR00344">
    <property type="entry name" value="BCTRLSENSOR"/>
</dbReference>
<sequence>MRLREMEDTLQAIYGGDVDALVVNNDIFLLESAGAASNRLRQDVLGQMQDAVFAFDTAGHLIFINPAAEQKYGLAAADALGRSKASLFTETIEGDEEPAPPKDAEGRPAQRTSIAAHHRLISGESLFVEISLSTLVDAQGERFGSLAVVRDVSQRRRAMARRDALARLSESLRDLDDVAEVGFKAAAILGQTLGASRVGFGLVDLSTETLWVERDWTAPGVPSVAGMLRLRDYGSFIDDLKRNEIVRIPDVHTDARTLPARAAMQARAVRSLVNVPVFEHGVLVAFLFVNDTEVRAWPDDDLQFIQEVAERTRTAAERVRTAAALRDSEARLRDANEGLEAAVSARTRELLDAQEALRQAQKMEAVGQLTGGIAHDFNNLLGGMSASLQVLQKRLQQGRLDETERYVRMSTDAIKRAAALTQRLLAFARRQTLDPKPIDVNRLVAGMEELIRRSTGPDVVLEVVGAGGLWATRIDPSQLENSLLNLCINARDAMAPHGGRLTIETANKWFDDRTAAGRDLAPGQYVSLSVTDTGSGMPPEVIQRIFDPFFTTKPMGQGTGLGLSMVYGFVRQSGGQVRVYSELGKGTTMCLYLPRHVGASDEVEPAPDAGVIHSGAGRRVLVIEDEATIRTLMAEVLGEAGYEVLTADDGPSGLRILQAPGRIDMLITDVGLPGGLNGRQVADAARVTRAGLKVLFITGYAENAAVGNGLLDHGMQVLTKPFDIFTLAAKVREMSEAADPPSA</sequence>
<dbReference type="Pfam" id="PF02518">
    <property type="entry name" value="HATPase_c"/>
    <property type="match status" value="1"/>
</dbReference>
<evidence type="ECO:0000259" key="10">
    <source>
        <dbReference type="PROSITE" id="PS50112"/>
    </source>
</evidence>
<dbReference type="InterPro" id="IPR035965">
    <property type="entry name" value="PAS-like_dom_sf"/>
</dbReference>
<keyword evidence="13" id="KW-1185">Reference proteome</keyword>
<keyword evidence="5" id="KW-0418">Kinase</keyword>
<dbReference type="InterPro" id="IPR000014">
    <property type="entry name" value="PAS"/>
</dbReference>
<proteinExistence type="predicted"/>
<dbReference type="Proteomes" id="UP000186609">
    <property type="component" value="Chromosome"/>
</dbReference>
<dbReference type="InterPro" id="IPR011006">
    <property type="entry name" value="CheY-like_superfamily"/>
</dbReference>
<comment type="catalytic activity">
    <reaction evidence="1">
        <text>ATP + protein L-histidine = ADP + protein N-phospho-L-histidine.</text>
        <dbReference type="EC" id="2.7.13.3"/>
    </reaction>
</comment>